<dbReference type="SUPFAM" id="SSF47729">
    <property type="entry name" value="IHF-like DNA-binding proteins"/>
    <property type="match status" value="1"/>
</dbReference>
<dbReference type="Gene3D" id="4.10.520.10">
    <property type="entry name" value="IHF-like DNA-binding proteins"/>
    <property type="match status" value="1"/>
</dbReference>
<dbReference type="AlphaFoldDB" id="A0A644UE56"/>
<evidence type="ECO:0000259" key="1">
    <source>
        <dbReference type="Pfam" id="PF18291"/>
    </source>
</evidence>
<reference evidence="2" key="1">
    <citation type="submission" date="2019-08" db="EMBL/GenBank/DDBJ databases">
        <authorList>
            <person name="Kucharzyk K."/>
            <person name="Murdoch R.W."/>
            <person name="Higgins S."/>
            <person name="Loffler F."/>
        </authorList>
    </citation>
    <scope>NUCLEOTIDE SEQUENCE</scope>
</reference>
<dbReference type="InterPro" id="IPR005902">
    <property type="entry name" value="HU_DNA-bd_put"/>
</dbReference>
<dbReference type="GO" id="GO:0003677">
    <property type="term" value="F:DNA binding"/>
    <property type="evidence" value="ECO:0007669"/>
    <property type="project" value="InterPro"/>
</dbReference>
<organism evidence="2">
    <name type="scientific">bioreactor metagenome</name>
    <dbReference type="NCBI Taxonomy" id="1076179"/>
    <lineage>
        <taxon>unclassified sequences</taxon>
        <taxon>metagenomes</taxon>
        <taxon>ecological metagenomes</taxon>
    </lineage>
</organism>
<gene>
    <name evidence="2" type="ORF">SDC9_23116</name>
</gene>
<dbReference type="InterPro" id="IPR041607">
    <property type="entry name" value="HU-HIG"/>
</dbReference>
<dbReference type="NCBIfam" id="TIGR01201">
    <property type="entry name" value="HU_rel"/>
    <property type="match status" value="1"/>
</dbReference>
<feature type="domain" description="HU" evidence="1">
    <location>
        <begin position="1"/>
        <end position="121"/>
    </location>
</feature>
<proteinExistence type="predicted"/>
<evidence type="ECO:0000313" key="2">
    <source>
        <dbReference type="EMBL" id="MPL77263.1"/>
    </source>
</evidence>
<sequence length="143" mass="15793">MAIGYVIQLKKITVGALPGMKFIARIFREKKISQKMVAKDIAARSAMSIGDVLNVLQTLQEVIAIYLSEGKSVKLDLLGTFYPTIKSKAVNTKEEATAEIIEKIGMSFYPTVDLRETLSKAGVKYIDTNIKGVQYKDSVVEES</sequence>
<name>A0A644UE56_9ZZZZ</name>
<accession>A0A644UE56</accession>
<dbReference type="EMBL" id="VSSQ01000105">
    <property type="protein sequence ID" value="MPL77263.1"/>
    <property type="molecule type" value="Genomic_DNA"/>
</dbReference>
<dbReference type="InterPro" id="IPR010992">
    <property type="entry name" value="IHF-like_DNA-bd_dom_sf"/>
</dbReference>
<dbReference type="Pfam" id="PF18291">
    <property type="entry name" value="HU-HIG"/>
    <property type="match status" value="1"/>
</dbReference>
<comment type="caution">
    <text evidence="2">The sequence shown here is derived from an EMBL/GenBank/DDBJ whole genome shotgun (WGS) entry which is preliminary data.</text>
</comment>
<protein>
    <recommendedName>
        <fullName evidence="1">HU domain-containing protein</fullName>
    </recommendedName>
</protein>